<evidence type="ECO:0000313" key="3">
    <source>
        <dbReference type="EMBL" id="KAG2377923.1"/>
    </source>
</evidence>
<dbReference type="RefSeq" id="XP_044545185.1">
    <property type="nucleotide sequence ID" value="XM_044699148.1"/>
</dbReference>
<feature type="domain" description="SWIM-type" evidence="2">
    <location>
        <begin position="250"/>
        <end position="290"/>
    </location>
</feature>
<gene>
    <name evidence="3" type="ORF">C9374_009008</name>
</gene>
<name>A0AA88KHK4_NAELO</name>
<dbReference type="Proteomes" id="UP000816034">
    <property type="component" value="Unassembled WGS sequence"/>
</dbReference>
<dbReference type="InterPro" id="IPR007527">
    <property type="entry name" value="Znf_SWIM"/>
</dbReference>
<organism evidence="3 4">
    <name type="scientific">Naegleria lovaniensis</name>
    <name type="common">Amoeba</name>
    <dbReference type="NCBI Taxonomy" id="51637"/>
    <lineage>
        <taxon>Eukaryota</taxon>
        <taxon>Discoba</taxon>
        <taxon>Heterolobosea</taxon>
        <taxon>Tetramitia</taxon>
        <taxon>Eutetramitia</taxon>
        <taxon>Vahlkampfiidae</taxon>
        <taxon>Naegleria</taxon>
    </lineage>
</organism>
<dbReference type="GO" id="GO:0008270">
    <property type="term" value="F:zinc ion binding"/>
    <property type="evidence" value="ECO:0007669"/>
    <property type="project" value="UniProtKB-KW"/>
</dbReference>
<keyword evidence="1" id="KW-0862">Zinc</keyword>
<dbReference type="PROSITE" id="PS50966">
    <property type="entry name" value="ZF_SWIM"/>
    <property type="match status" value="1"/>
</dbReference>
<dbReference type="EMBL" id="PYSW02000036">
    <property type="protein sequence ID" value="KAG2377923.1"/>
    <property type="molecule type" value="Genomic_DNA"/>
</dbReference>
<dbReference type="AlphaFoldDB" id="A0AA88KHK4"/>
<evidence type="ECO:0000313" key="4">
    <source>
        <dbReference type="Proteomes" id="UP000816034"/>
    </source>
</evidence>
<dbReference type="GeneID" id="68101462"/>
<evidence type="ECO:0000256" key="1">
    <source>
        <dbReference type="PROSITE-ProRule" id="PRU00325"/>
    </source>
</evidence>
<protein>
    <recommendedName>
        <fullName evidence="2">SWIM-type domain-containing protein</fullName>
    </recommendedName>
</protein>
<reference evidence="3 4" key="1">
    <citation type="journal article" date="2018" name="BMC Genomics">
        <title>The genome of Naegleria lovaniensis, the basis for a comparative approach to unravel pathogenicity factors of the human pathogenic amoeba N. fowleri.</title>
        <authorList>
            <person name="Liechti N."/>
            <person name="Schurch N."/>
            <person name="Bruggmann R."/>
            <person name="Wittwer M."/>
        </authorList>
    </citation>
    <scope>NUCLEOTIDE SEQUENCE [LARGE SCALE GENOMIC DNA]</scope>
    <source>
        <strain evidence="3 4">ATCC 30569</strain>
    </source>
</reference>
<proteinExistence type="predicted"/>
<sequence length="359" mass="40918">MLHHCLDVLYLYIATEKSSVKVFVAILMKYGPIKKEIEARDHDSFKRGVREGLDKMVNHFANVAPVFLAGTKVTADSYDKLVNLRITKRNNDLQIECEKIVMFFCADNKAKQATIGNSIGGHKRCNQCDENFDSVELACYNPDRLTQITFQEVLDRAQLGRKEQNQQKLGLKRVSGCVLAYFSERQKVDVGLFHKYFNQHTRSHCIAQSSVTKYQRALCLYEELSQVTINTQIDNHNILHVATPIAECWFNIDGSNNLVTNFKKCSCTNNQQQKCDTICEHACFVHILLHYNRKNITLEDLALKDVEICSDASHVIPGIFDRLKQKLSDEKGFKLDIFVNNAKKILGHNVSLGMISHSD</sequence>
<keyword evidence="1" id="KW-0479">Metal-binding</keyword>
<evidence type="ECO:0000259" key="2">
    <source>
        <dbReference type="PROSITE" id="PS50966"/>
    </source>
</evidence>
<comment type="caution">
    <text evidence="3">The sequence shown here is derived from an EMBL/GenBank/DDBJ whole genome shotgun (WGS) entry which is preliminary data.</text>
</comment>
<keyword evidence="4" id="KW-1185">Reference proteome</keyword>
<keyword evidence="1" id="KW-0863">Zinc-finger</keyword>
<accession>A0AA88KHK4</accession>